<dbReference type="STRING" id="1797582.A2442_03965"/>
<protein>
    <submittedName>
        <fullName evidence="1">Uncharacterized protein</fullName>
    </submittedName>
</protein>
<gene>
    <name evidence="1" type="ORF">A2442_03965</name>
</gene>
<name>A0A1F5EJY2_9BACT</name>
<organism evidence="1 2">
    <name type="scientific">Candidatus Campbellbacteria bacterium RIFOXYC2_FULL_35_25</name>
    <dbReference type="NCBI Taxonomy" id="1797582"/>
    <lineage>
        <taxon>Bacteria</taxon>
        <taxon>Candidatus Campbelliibacteriota</taxon>
    </lineage>
</organism>
<dbReference type="EMBL" id="MFAE01000002">
    <property type="protein sequence ID" value="OGD67701.1"/>
    <property type="molecule type" value="Genomic_DNA"/>
</dbReference>
<accession>A0A1F5EJY2</accession>
<reference evidence="1 2" key="1">
    <citation type="journal article" date="2016" name="Nat. Commun.">
        <title>Thousands of microbial genomes shed light on interconnected biogeochemical processes in an aquifer system.</title>
        <authorList>
            <person name="Anantharaman K."/>
            <person name="Brown C.T."/>
            <person name="Hug L.A."/>
            <person name="Sharon I."/>
            <person name="Castelle C.J."/>
            <person name="Probst A.J."/>
            <person name="Thomas B.C."/>
            <person name="Singh A."/>
            <person name="Wilkins M.J."/>
            <person name="Karaoz U."/>
            <person name="Brodie E.L."/>
            <person name="Williams K.H."/>
            <person name="Hubbard S.S."/>
            <person name="Banfield J.F."/>
        </authorList>
    </citation>
    <scope>NUCLEOTIDE SEQUENCE [LARGE SCALE GENOMIC DNA]</scope>
</reference>
<dbReference type="AlphaFoldDB" id="A0A1F5EJY2"/>
<sequence>MKFPNCILSNRKKDKKTQFNCIGLVFSEGGRMVVFTDFFPPENSGFQVHEQRLQGVTENRDWLPILNMATGVVENCGELHDPSEEEISQIRNTLRGEKDFSLFVETLRRRIANSSGVEPLRAVALG</sequence>
<comment type="caution">
    <text evidence="1">The sequence shown here is derived from an EMBL/GenBank/DDBJ whole genome shotgun (WGS) entry which is preliminary data.</text>
</comment>
<evidence type="ECO:0000313" key="2">
    <source>
        <dbReference type="Proteomes" id="UP000179003"/>
    </source>
</evidence>
<proteinExistence type="predicted"/>
<dbReference type="Proteomes" id="UP000179003">
    <property type="component" value="Unassembled WGS sequence"/>
</dbReference>
<evidence type="ECO:0000313" key="1">
    <source>
        <dbReference type="EMBL" id="OGD67701.1"/>
    </source>
</evidence>